<name>A0A7J6LXU6_PERCH</name>
<feature type="chain" id="PRO_5029779706" description="Calcineurin-like phosphoesterase domain-containing protein" evidence="2">
    <location>
        <begin position="21"/>
        <end position="537"/>
    </location>
</feature>
<feature type="signal peptide" evidence="2">
    <location>
        <begin position="1"/>
        <end position="20"/>
    </location>
</feature>
<dbReference type="EMBL" id="JAAPAO010000300">
    <property type="protein sequence ID" value="KAF4663986.1"/>
    <property type="molecule type" value="Genomic_DNA"/>
</dbReference>
<keyword evidence="1" id="KW-0325">Glycoprotein</keyword>
<evidence type="ECO:0000313" key="4">
    <source>
        <dbReference type="EMBL" id="KAF4663986.1"/>
    </source>
</evidence>
<dbReference type="Pfam" id="PF00149">
    <property type="entry name" value="Metallophos"/>
    <property type="match status" value="1"/>
</dbReference>
<evidence type="ECO:0000313" key="5">
    <source>
        <dbReference type="Proteomes" id="UP000591131"/>
    </source>
</evidence>
<dbReference type="InterPro" id="IPR004843">
    <property type="entry name" value="Calcineurin-like_PHP"/>
</dbReference>
<dbReference type="InterPro" id="IPR029052">
    <property type="entry name" value="Metallo-depent_PP-like"/>
</dbReference>
<gene>
    <name evidence="4" type="ORF">FOL47_005458</name>
</gene>
<dbReference type="PANTHER" id="PTHR45778">
    <property type="entry name" value="PURPLE ACID PHOSPHATASE-RELATED"/>
    <property type="match status" value="1"/>
</dbReference>
<keyword evidence="2" id="KW-0732">Signal</keyword>
<keyword evidence="5" id="KW-1185">Reference proteome</keyword>
<feature type="domain" description="Calcineurin-like phosphoesterase" evidence="3">
    <location>
        <begin position="236"/>
        <end position="461"/>
    </location>
</feature>
<dbReference type="CDD" id="cd00839">
    <property type="entry name" value="MPP_PAPs"/>
    <property type="match status" value="1"/>
</dbReference>
<evidence type="ECO:0000256" key="1">
    <source>
        <dbReference type="ARBA" id="ARBA00023180"/>
    </source>
</evidence>
<dbReference type="InterPro" id="IPR041792">
    <property type="entry name" value="MPP_PAP"/>
</dbReference>
<evidence type="ECO:0000256" key="2">
    <source>
        <dbReference type="SAM" id="SignalP"/>
    </source>
</evidence>
<dbReference type="SUPFAM" id="SSF56300">
    <property type="entry name" value="Metallo-dependent phosphatases"/>
    <property type="match status" value="1"/>
</dbReference>
<dbReference type="GO" id="GO:0016787">
    <property type="term" value="F:hydrolase activity"/>
    <property type="evidence" value="ECO:0007669"/>
    <property type="project" value="InterPro"/>
</dbReference>
<evidence type="ECO:0000259" key="3">
    <source>
        <dbReference type="Pfam" id="PF00149"/>
    </source>
</evidence>
<accession>A0A7J6LXU6</accession>
<dbReference type="Proteomes" id="UP000591131">
    <property type="component" value="Unassembled WGS sequence"/>
</dbReference>
<comment type="caution">
    <text evidence="4">The sequence shown here is derived from an EMBL/GenBank/DDBJ whole genome shotgun (WGS) entry which is preliminary data.</text>
</comment>
<dbReference type="AlphaFoldDB" id="A0A7J6LXU6"/>
<dbReference type="OrthoDB" id="45007at2759"/>
<organism evidence="4 5">
    <name type="scientific">Perkinsus chesapeaki</name>
    <name type="common">Clam parasite</name>
    <name type="synonym">Perkinsus andrewsi</name>
    <dbReference type="NCBI Taxonomy" id="330153"/>
    <lineage>
        <taxon>Eukaryota</taxon>
        <taxon>Sar</taxon>
        <taxon>Alveolata</taxon>
        <taxon>Perkinsozoa</taxon>
        <taxon>Perkinsea</taxon>
        <taxon>Perkinsida</taxon>
        <taxon>Perkinsidae</taxon>
        <taxon>Perkinsus</taxon>
    </lineage>
</organism>
<sequence>MLTQFAILLLPFLLSGCVDDRTTPLPTSSPECITLSTQTLYHSYDRLTLSWHTTVDEGDTIQVYPKDQLDDSMFRIRVSEFPNNRYELKVANPRGNGYIISYEKANGDVVCSSKVSFAHGDDEPNQAHVSVYGDDQYIVNWVSGSDQKGQILYKQVDSTKWSSVDEESEPRTYTASDMCGFIAENVGFRNPGYFHSAIIPATVPIESLRVVTGNGTSRAYKPLPRLLAGDSTRHSVALFGDIGVTGGGMLGGATGSGVLEFPPPYSDDALMHLAQNERLRLTILHGDVSYANGHSTVWDQFSAEMESSFAMRHPFVVGVGNHEFVAFTNPDGWFPDFGNYRGPDSGGECGVPFSHRYHRGDGINQDYWFSFNFGLVHYVMLSTEHNYLNGSDQNEWLDKDLSEVDRSKTPWIVVTGHRPMYQSCSDIRLDGEVADALKQHVGPILEKHGVDLYFAGHLHRYERYGPVNGVTHILSGAARFIESFCDLIESAYSQSAIWAQGYVELDVVNSTELHGIFWAYDELAKDVVIQDKWTITK</sequence>
<dbReference type="PANTHER" id="PTHR45778:SF7">
    <property type="entry name" value="PURPLE ACID PHOSPHATASE"/>
    <property type="match status" value="1"/>
</dbReference>
<reference evidence="4 5" key="1">
    <citation type="submission" date="2020-04" db="EMBL/GenBank/DDBJ databases">
        <title>Perkinsus chesapeaki whole genome sequence.</title>
        <authorList>
            <person name="Bogema D.R."/>
        </authorList>
    </citation>
    <scope>NUCLEOTIDE SEQUENCE [LARGE SCALE GENOMIC DNA]</scope>
    <source>
        <strain evidence="4">ATCC PRA-425</strain>
    </source>
</reference>
<proteinExistence type="predicted"/>
<dbReference type="Gene3D" id="3.60.21.10">
    <property type="match status" value="1"/>
</dbReference>
<protein>
    <recommendedName>
        <fullName evidence="3">Calcineurin-like phosphoesterase domain-containing protein</fullName>
    </recommendedName>
</protein>